<dbReference type="AlphaFoldDB" id="A0AAD7JEQ8"/>
<evidence type="ECO:0000313" key="3">
    <source>
        <dbReference type="Proteomes" id="UP001215598"/>
    </source>
</evidence>
<sequence>MSHQNPPHEQTVAERNAILSMADEFVRNHPVLPPSQRLPPSLQSGNHLGQVASHADHQQQQNPPHEQTVAERNAILSMADEFVRNHPVLPPSQRLPPSLQSGNHLGQVASHADHQQQQNPPHEQTVAERNAILSMADEFVRNHPVLPPSQRLPPSLQSGNHLAQVASHAELIGQSRTANTTLALNNYCTCGRCAGGWLSPRMRFRLQAEAEFWADSMPMGFDGFTQGQPVSPGTMMDNPSRFIPPSLRHNFRLEFYKGYCDVLRATSLLLSTSGDVLSVAAVMPFITKDQNSDFFFKNGGRIKYAFASITSGAQDASPLGDNTFADTFDNYADWISLPTCTNDLKFQLVRQMIGLDRNKEWGPYDLFYARMGMTMAPVASDEEVEGEDDSEEEEDDE</sequence>
<name>A0AAD7JEQ8_9AGAR</name>
<accession>A0AAD7JEQ8</accession>
<reference evidence="2" key="1">
    <citation type="submission" date="2023-03" db="EMBL/GenBank/DDBJ databases">
        <title>Massive genome expansion in bonnet fungi (Mycena s.s.) driven by repeated elements and novel gene families across ecological guilds.</title>
        <authorList>
            <consortium name="Lawrence Berkeley National Laboratory"/>
            <person name="Harder C.B."/>
            <person name="Miyauchi S."/>
            <person name="Viragh M."/>
            <person name="Kuo A."/>
            <person name="Thoen E."/>
            <person name="Andreopoulos B."/>
            <person name="Lu D."/>
            <person name="Skrede I."/>
            <person name="Drula E."/>
            <person name="Henrissat B."/>
            <person name="Morin E."/>
            <person name="Kohler A."/>
            <person name="Barry K."/>
            <person name="LaButti K."/>
            <person name="Morin E."/>
            <person name="Salamov A."/>
            <person name="Lipzen A."/>
            <person name="Mereny Z."/>
            <person name="Hegedus B."/>
            <person name="Baldrian P."/>
            <person name="Stursova M."/>
            <person name="Weitz H."/>
            <person name="Taylor A."/>
            <person name="Grigoriev I.V."/>
            <person name="Nagy L.G."/>
            <person name="Martin F."/>
            <person name="Kauserud H."/>
        </authorList>
    </citation>
    <scope>NUCLEOTIDE SEQUENCE</scope>
    <source>
        <strain evidence="2">CBHHK182m</strain>
    </source>
</reference>
<gene>
    <name evidence="2" type="ORF">B0H16DRAFT_1812708</name>
</gene>
<dbReference type="EMBL" id="JARKIB010000036">
    <property type="protein sequence ID" value="KAJ7761114.1"/>
    <property type="molecule type" value="Genomic_DNA"/>
</dbReference>
<keyword evidence="3" id="KW-1185">Reference proteome</keyword>
<organism evidence="2 3">
    <name type="scientific">Mycena metata</name>
    <dbReference type="NCBI Taxonomy" id="1033252"/>
    <lineage>
        <taxon>Eukaryota</taxon>
        <taxon>Fungi</taxon>
        <taxon>Dikarya</taxon>
        <taxon>Basidiomycota</taxon>
        <taxon>Agaricomycotina</taxon>
        <taxon>Agaricomycetes</taxon>
        <taxon>Agaricomycetidae</taxon>
        <taxon>Agaricales</taxon>
        <taxon>Marasmiineae</taxon>
        <taxon>Mycenaceae</taxon>
        <taxon>Mycena</taxon>
    </lineage>
</organism>
<dbReference type="Proteomes" id="UP001215598">
    <property type="component" value="Unassembled WGS sequence"/>
</dbReference>
<feature type="region of interest" description="Disordered" evidence="1">
    <location>
        <begin position="29"/>
        <end position="67"/>
    </location>
</feature>
<evidence type="ECO:0000256" key="1">
    <source>
        <dbReference type="SAM" id="MobiDB-lite"/>
    </source>
</evidence>
<evidence type="ECO:0000313" key="2">
    <source>
        <dbReference type="EMBL" id="KAJ7761114.1"/>
    </source>
</evidence>
<feature type="region of interest" description="Disordered" evidence="1">
    <location>
        <begin position="86"/>
        <end position="124"/>
    </location>
</feature>
<proteinExistence type="predicted"/>
<comment type="caution">
    <text evidence="2">The sequence shown here is derived from an EMBL/GenBank/DDBJ whole genome shotgun (WGS) entry which is preliminary data.</text>
</comment>
<protein>
    <submittedName>
        <fullName evidence="2">Uncharacterized protein</fullName>
    </submittedName>
</protein>